<gene>
    <name evidence="1" type="ORF">J0A67_05375</name>
</gene>
<dbReference type="Proteomes" id="UP000664698">
    <property type="component" value="Unassembled WGS sequence"/>
</dbReference>
<name>A0ABS3BPM9_9BACT</name>
<dbReference type="RefSeq" id="WP_206568234.1">
    <property type="nucleotide sequence ID" value="NZ_JAFKCW010000001.1"/>
</dbReference>
<organism evidence="1 2">
    <name type="scientific">Algoriphagus aestuariicola</name>
    <dbReference type="NCBI Taxonomy" id="1852016"/>
    <lineage>
        <taxon>Bacteria</taxon>
        <taxon>Pseudomonadati</taxon>
        <taxon>Bacteroidota</taxon>
        <taxon>Cytophagia</taxon>
        <taxon>Cytophagales</taxon>
        <taxon>Cyclobacteriaceae</taxon>
        <taxon>Algoriphagus</taxon>
    </lineage>
</organism>
<sequence length="156" mass="17876">MNLQERIDSKIAELKSLEKDFPTVMVVHDIRDSSVCYMSQLALDGLGVTMEELIAMKQEYHTKFFNSEDSAEYVPKIFGLLARNNDDEVVSFYQQVRKSPDLEWTWYLSSIRILLKDDDGSPVLTLTTSVPAESLSHVSNKAQPLIGESKFRRENR</sequence>
<evidence type="ECO:0000313" key="2">
    <source>
        <dbReference type="Proteomes" id="UP000664698"/>
    </source>
</evidence>
<dbReference type="InterPro" id="IPR035965">
    <property type="entry name" value="PAS-like_dom_sf"/>
</dbReference>
<reference evidence="1 2" key="1">
    <citation type="submission" date="2021-03" db="EMBL/GenBank/DDBJ databases">
        <title>novel species isolated from a fishpond in China.</title>
        <authorList>
            <person name="Lu H."/>
            <person name="Cai Z."/>
        </authorList>
    </citation>
    <scope>NUCLEOTIDE SEQUENCE [LARGE SCALE GENOMIC DNA]</scope>
    <source>
        <strain evidence="1 2">JCM 31546</strain>
    </source>
</reference>
<keyword evidence="2" id="KW-1185">Reference proteome</keyword>
<proteinExistence type="predicted"/>
<accession>A0ABS3BPM9</accession>
<dbReference type="SUPFAM" id="SSF55785">
    <property type="entry name" value="PYP-like sensor domain (PAS domain)"/>
    <property type="match status" value="1"/>
</dbReference>
<comment type="caution">
    <text evidence="1">The sequence shown here is derived from an EMBL/GenBank/DDBJ whole genome shotgun (WGS) entry which is preliminary data.</text>
</comment>
<evidence type="ECO:0008006" key="3">
    <source>
        <dbReference type="Google" id="ProtNLM"/>
    </source>
</evidence>
<evidence type="ECO:0000313" key="1">
    <source>
        <dbReference type="EMBL" id="MBN7800280.1"/>
    </source>
</evidence>
<dbReference type="EMBL" id="JAFKCW010000001">
    <property type="protein sequence ID" value="MBN7800280.1"/>
    <property type="molecule type" value="Genomic_DNA"/>
</dbReference>
<protein>
    <recommendedName>
        <fullName evidence="3">PAS domain-containing protein</fullName>
    </recommendedName>
</protein>